<dbReference type="Pfam" id="PF15562">
    <property type="entry name" value="Imm17"/>
    <property type="match status" value="1"/>
</dbReference>
<feature type="transmembrane region" description="Helical" evidence="1">
    <location>
        <begin position="49"/>
        <end position="67"/>
    </location>
</feature>
<dbReference type="EMBL" id="FXTB01000005">
    <property type="protein sequence ID" value="SMO71566.1"/>
    <property type="molecule type" value="Genomic_DNA"/>
</dbReference>
<dbReference type="AlphaFoldDB" id="A0A521DIT3"/>
<feature type="transmembrane region" description="Helical" evidence="1">
    <location>
        <begin position="6"/>
        <end position="28"/>
    </location>
</feature>
<dbReference type="Proteomes" id="UP000319040">
    <property type="component" value="Unassembled WGS sequence"/>
</dbReference>
<keyword evidence="3" id="KW-1185">Reference proteome</keyword>
<proteinExistence type="predicted"/>
<evidence type="ECO:0000256" key="1">
    <source>
        <dbReference type="SAM" id="Phobius"/>
    </source>
</evidence>
<reference evidence="2 3" key="1">
    <citation type="submission" date="2017-05" db="EMBL/GenBank/DDBJ databases">
        <authorList>
            <person name="Varghese N."/>
            <person name="Submissions S."/>
        </authorList>
    </citation>
    <scope>NUCLEOTIDE SEQUENCE [LARGE SCALE GENOMIC DNA]</scope>
    <source>
        <strain evidence="2 3">DSM 27040</strain>
    </source>
</reference>
<protein>
    <submittedName>
        <fullName evidence="2">Immunity protein 17</fullName>
    </submittedName>
</protein>
<keyword evidence="1" id="KW-0812">Transmembrane</keyword>
<dbReference type="InterPro" id="IPR029087">
    <property type="entry name" value="Imm17"/>
</dbReference>
<evidence type="ECO:0000313" key="2">
    <source>
        <dbReference type="EMBL" id="SMO71566.1"/>
    </source>
</evidence>
<accession>A0A521DIT3</accession>
<organism evidence="2 3">
    <name type="scientific">Saccharicrinis carchari</name>
    <dbReference type="NCBI Taxonomy" id="1168039"/>
    <lineage>
        <taxon>Bacteria</taxon>
        <taxon>Pseudomonadati</taxon>
        <taxon>Bacteroidota</taxon>
        <taxon>Bacteroidia</taxon>
        <taxon>Marinilabiliales</taxon>
        <taxon>Marinilabiliaceae</taxon>
        <taxon>Saccharicrinis</taxon>
    </lineage>
</organism>
<name>A0A521DIT3_SACCC</name>
<evidence type="ECO:0000313" key="3">
    <source>
        <dbReference type="Proteomes" id="UP000319040"/>
    </source>
</evidence>
<gene>
    <name evidence="2" type="ORF">SAMN06265379_105240</name>
</gene>
<keyword evidence="1" id="KW-0472">Membrane</keyword>
<keyword evidence="1" id="KW-1133">Transmembrane helix</keyword>
<sequence length="75" mass="8573">MEQSVVLNGLFLFFGLIILIAALFNWHYFFNQRKAQFLVKALGINGARIVYAILGLFFALLGANELFNLNLFLFN</sequence>
<dbReference type="RefSeq" id="WP_142533686.1">
    <property type="nucleotide sequence ID" value="NZ_FXTB01000005.1"/>
</dbReference>